<evidence type="ECO:0000313" key="2">
    <source>
        <dbReference type="EMBL" id="GET07341.1"/>
    </source>
</evidence>
<dbReference type="InterPro" id="IPR007138">
    <property type="entry name" value="ABM_dom"/>
</dbReference>
<dbReference type="Proteomes" id="UP000494265">
    <property type="component" value="Unassembled WGS sequence"/>
</dbReference>
<reference evidence="2" key="1">
    <citation type="submission" date="2019-10" db="EMBL/GenBank/DDBJ databases">
        <title>Lactobacillus agilis SY212 Whole Genome Sequencing Project.</title>
        <authorList>
            <person name="Suzuki S."/>
            <person name="Endo A."/>
            <person name="Maeno S."/>
            <person name="Shiwa Y."/>
            <person name="Matsutani M."/>
            <person name="Kajikawa A."/>
        </authorList>
    </citation>
    <scope>NUCLEOTIDE SEQUENCE</scope>
    <source>
        <strain evidence="2">SY212</strain>
    </source>
</reference>
<accession>A0A6F9XPZ1</accession>
<organism evidence="2">
    <name type="scientific">Ligilactobacillus agilis</name>
    <dbReference type="NCBI Taxonomy" id="1601"/>
    <lineage>
        <taxon>Bacteria</taxon>
        <taxon>Bacillati</taxon>
        <taxon>Bacillota</taxon>
        <taxon>Bacilli</taxon>
        <taxon>Lactobacillales</taxon>
        <taxon>Lactobacillaceae</taxon>
        <taxon>Ligilactobacillus</taxon>
    </lineage>
</organism>
<feature type="domain" description="ABM" evidence="1">
    <location>
        <begin position="2"/>
        <end position="89"/>
    </location>
</feature>
<dbReference type="RefSeq" id="WP_172585392.1">
    <property type="nucleotide sequence ID" value="NZ_BLAM01000236.1"/>
</dbReference>
<dbReference type="Pfam" id="PF03992">
    <property type="entry name" value="ABM"/>
    <property type="match status" value="1"/>
</dbReference>
<gene>
    <name evidence="2" type="ORF">SY212_23710</name>
</gene>
<name>A0A6F9XPZ1_9LACO</name>
<dbReference type="Gene3D" id="3.30.70.100">
    <property type="match status" value="1"/>
</dbReference>
<comment type="caution">
    <text evidence="2">The sequence shown here is derived from an EMBL/GenBank/DDBJ whole genome shotgun (WGS) entry which is preliminary data.</text>
</comment>
<dbReference type="SUPFAM" id="SSF54909">
    <property type="entry name" value="Dimeric alpha+beta barrel"/>
    <property type="match status" value="1"/>
</dbReference>
<proteinExistence type="predicted"/>
<dbReference type="InterPro" id="IPR011008">
    <property type="entry name" value="Dimeric_a/b-barrel"/>
</dbReference>
<dbReference type="PROSITE" id="PS51725">
    <property type="entry name" value="ABM"/>
    <property type="match status" value="1"/>
</dbReference>
<evidence type="ECO:0000259" key="1">
    <source>
        <dbReference type="PROSITE" id="PS51725"/>
    </source>
</evidence>
<sequence>MILQIVTNKVKAGKVAAYLEAAKLFIADQKQVPGCTAARIYGNSKQDEVVIVSSWESEAAMTSQYANEAFLKHKDFMKPYFIGNETLILREIN</sequence>
<dbReference type="AlphaFoldDB" id="A0A6F9XPZ1"/>
<dbReference type="EMBL" id="BLAM01000236">
    <property type="protein sequence ID" value="GET07341.1"/>
    <property type="molecule type" value="Genomic_DNA"/>
</dbReference>
<protein>
    <recommendedName>
        <fullName evidence="1">ABM domain-containing protein</fullName>
    </recommendedName>
</protein>